<evidence type="ECO:0008006" key="4">
    <source>
        <dbReference type="Google" id="ProtNLM"/>
    </source>
</evidence>
<accession>A0ABQ4ZH31</accession>
<protein>
    <recommendedName>
        <fullName evidence="4">Reverse transcriptase domain-containing protein</fullName>
    </recommendedName>
</protein>
<comment type="caution">
    <text evidence="2">The sequence shown here is derived from an EMBL/GenBank/DDBJ whole genome shotgun (WGS) entry which is preliminary data.</text>
</comment>
<dbReference type="EMBL" id="BQNB010011305">
    <property type="protein sequence ID" value="GJS88841.1"/>
    <property type="molecule type" value="Genomic_DNA"/>
</dbReference>
<feature type="compositionally biased region" description="Polar residues" evidence="1">
    <location>
        <begin position="148"/>
        <end position="163"/>
    </location>
</feature>
<feature type="region of interest" description="Disordered" evidence="1">
    <location>
        <begin position="125"/>
        <end position="163"/>
    </location>
</feature>
<gene>
    <name evidence="2" type="ORF">Tco_0771477</name>
</gene>
<sequence>MTVVMNEENAKQRCLTRFSHGMVSLHRPSALKYLFHTRKDAKQRWLDGSLLLQELMYLVVIDTKGAENYAADHLSHQIIRRCVFGQKLLKSSTLVMKDHGGHHSANITAREWYFDAGTDISEITRKQVKNGQARTRESEEYKKKPKNQSRSQKSQASIGTVSYEESTQRDGFCANYSQKEEQHVTSKNDHDNLKLEDADGISSLPNTEIFEHLALMGGVTTVWKRKLMEFQVGDKVMLKVSPWKGVVRFGKRGKLNPGEAAISLVKVRLELQDRSCVHVGTLKTNSRRNIPHLFTRPPPLYVLHRKALRTRMFKGGKSITPCFKSLTTSLNSYYLFLVSYAFACNFMN</sequence>
<organism evidence="2 3">
    <name type="scientific">Tanacetum coccineum</name>
    <dbReference type="NCBI Taxonomy" id="301880"/>
    <lineage>
        <taxon>Eukaryota</taxon>
        <taxon>Viridiplantae</taxon>
        <taxon>Streptophyta</taxon>
        <taxon>Embryophyta</taxon>
        <taxon>Tracheophyta</taxon>
        <taxon>Spermatophyta</taxon>
        <taxon>Magnoliopsida</taxon>
        <taxon>eudicotyledons</taxon>
        <taxon>Gunneridae</taxon>
        <taxon>Pentapetalae</taxon>
        <taxon>asterids</taxon>
        <taxon>campanulids</taxon>
        <taxon>Asterales</taxon>
        <taxon>Asteraceae</taxon>
        <taxon>Asteroideae</taxon>
        <taxon>Anthemideae</taxon>
        <taxon>Anthemidinae</taxon>
        <taxon>Tanacetum</taxon>
    </lineage>
</organism>
<evidence type="ECO:0000256" key="1">
    <source>
        <dbReference type="SAM" id="MobiDB-lite"/>
    </source>
</evidence>
<reference evidence="2" key="2">
    <citation type="submission" date="2022-01" db="EMBL/GenBank/DDBJ databases">
        <authorList>
            <person name="Yamashiro T."/>
            <person name="Shiraishi A."/>
            <person name="Satake H."/>
            <person name="Nakayama K."/>
        </authorList>
    </citation>
    <scope>NUCLEOTIDE SEQUENCE</scope>
</reference>
<evidence type="ECO:0000313" key="3">
    <source>
        <dbReference type="Proteomes" id="UP001151760"/>
    </source>
</evidence>
<name>A0ABQ4ZH31_9ASTR</name>
<dbReference type="Proteomes" id="UP001151760">
    <property type="component" value="Unassembled WGS sequence"/>
</dbReference>
<keyword evidence="3" id="KW-1185">Reference proteome</keyword>
<reference evidence="2" key="1">
    <citation type="journal article" date="2022" name="Int. J. Mol. Sci.">
        <title>Draft Genome of Tanacetum Coccineum: Genomic Comparison of Closely Related Tanacetum-Family Plants.</title>
        <authorList>
            <person name="Yamashiro T."/>
            <person name="Shiraishi A."/>
            <person name="Nakayama K."/>
            <person name="Satake H."/>
        </authorList>
    </citation>
    <scope>NUCLEOTIDE SEQUENCE</scope>
</reference>
<proteinExistence type="predicted"/>
<evidence type="ECO:0000313" key="2">
    <source>
        <dbReference type="EMBL" id="GJS88841.1"/>
    </source>
</evidence>